<evidence type="ECO:0000313" key="9">
    <source>
        <dbReference type="Proteomes" id="UP000271337"/>
    </source>
</evidence>
<name>A0A3M7ABR0_HORWE</name>
<feature type="transmembrane region" description="Helical" evidence="6">
    <location>
        <begin position="267"/>
        <end position="289"/>
    </location>
</feature>
<organism evidence="8 9">
    <name type="scientific">Hortaea werneckii</name>
    <name type="common">Black yeast</name>
    <name type="synonym">Cladosporium werneckii</name>
    <dbReference type="NCBI Taxonomy" id="91943"/>
    <lineage>
        <taxon>Eukaryota</taxon>
        <taxon>Fungi</taxon>
        <taxon>Dikarya</taxon>
        <taxon>Ascomycota</taxon>
        <taxon>Pezizomycotina</taxon>
        <taxon>Dothideomycetes</taxon>
        <taxon>Dothideomycetidae</taxon>
        <taxon>Mycosphaerellales</taxon>
        <taxon>Teratosphaeriaceae</taxon>
        <taxon>Hortaea</taxon>
    </lineage>
</organism>
<keyword evidence="4 6" id="KW-1133">Transmembrane helix</keyword>
<feature type="transmembrane region" description="Helical" evidence="6">
    <location>
        <begin position="342"/>
        <end position="365"/>
    </location>
</feature>
<dbReference type="GO" id="GO:0016020">
    <property type="term" value="C:membrane"/>
    <property type="evidence" value="ECO:0007669"/>
    <property type="project" value="UniProtKB-SubCell"/>
</dbReference>
<dbReference type="InterPro" id="IPR020846">
    <property type="entry name" value="MFS_dom"/>
</dbReference>
<gene>
    <name evidence="8" type="ORF">D0867_01065</name>
</gene>
<dbReference type="GO" id="GO:0022857">
    <property type="term" value="F:transmembrane transporter activity"/>
    <property type="evidence" value="ECO:0007669"/>
    <property type="project" value="InterPro"/>
</dbReference>
<feature type="transmembrane region" description="Helical" evidence="6">
    <location>
        <begin position="204"/>
        <end position="222"/>
    </location>
</feature>
<feature type="transmembrane region" description="Helical" evidence="6">
    <location>
        <begin position="494"/>
        <end position="515"/>
    </location>
</feature>
<evidence type="ECO:0000256" key="1">
    <source>
        <dbReference type="ARBA" id="ARBA00004141"/>
    </source>
</evidence>
<dbReference type="EMBL" id="QWIL01000060">
    <property type="protein sequence ID" value="RMY24903.1"/>
    <property type="molecule type" value="Genomic_DNA"/>
</dbReference>
<protein>
    <recommendedName>
        <fullName evidence="7">Major facilitator superfamily (MFS) profile domain-containing protein</fullName>
    </recommendedName>
</protein>
<evidence type="ECO:0000259" key="7">
    <source>
        <dbReference type="PROSITE" id="PS50850"/>
    </source>
</evidence>
<feature type="transmembrane region" description="Helical" evidence="6">
    <location>
        <begin position="148"/>
        <end position="167"/>
    </location>
</feature>
<dbReference type="SUPFAM" id="SSF103473">
    <property type="entry name" value="MFS general substrate transporter"/>
    <property type="match status" value="1"/>
</dbReference>
<feature type="transmembrane region" description="Helical" evidence="6">
    <location>
        <begin position="174"/>
        <end position="198"/>
    </location>
</feature>
<dbReference type="PANTHER" id="PTHR43791">
    <property type="entry name" value="PERMEASE-RELATED"/>
    <property type="match status" value="1"/>
</dbReference>
<evidence type="ECO:0000256" key="3">
    <source>
        <dbReference type="ARBA" id="ARBA00022692"/>
    </source>
</evidence>
<keyword evidence="5 6" id="KW-0472">Membrane</keyword>
<dbReference type="Proteomes" id="UP000271337">
    <property type="component" value="Unassembled WGS sequence"/>
</dbReference>
<feature type="transmembrane region" description="Helical" evidence="6">
    <location>
        <begin position="401"/>
        <end position="420"/>
    </location>
</feature>
<dbReference type="InterPro" id="IPR036259">
    <property type="entry name" value="MFS_trans_sf"/>
</dbReference>
<dbReference type="PANTHER" id="PTHR43791:SF19">
    <property type="entry name" value="TRANSPORTER, PUTATIVE (AFU_ORTHOLOGUE AFUA_1G01812)-RELATED"/>
    <property type="match status" value="1"/>
</dbReference>
<dbReference type="PROSITE" id="PS50850">
    <property type="entry name" value="MFS"/>
    <property type="match status" value="1"/>
</dbReference>
<evidence type="ECO:0000313" key="8">
    <source>
        <dbReference type="EMBL" id="RMY24903.1"/>
    </source>
</evidence>
<feature type="transmembrane region" description="Helical" evidence="6">
    <location>
        <begin position="426"/>
        <end position="449"/>
    </location>
</feature>
<evidence type="ECO:0000256" key="2">
    <source>
        <dbReference type="ARBA" id="ARBA00022448"/>
    </source>
</evidence>
<feature type="domain" description="Major facilitator superfamily (MFS) profile" evidence="7">
    <location>
        <begin position="108"/>
        <end position="518"/>
    </location>
</feature>
<comment type="subcellular location">
    <subcellularLocation>
        <location evidence="1">Membrane</location>
        <topology evidence="1">Multi-pass membrane protein</topology>
    </subcellularLocation>
</comment>
<dbReference type="AlphaFoldDB" id="A0A3M7ABR0"/>
<dbReference type="OrthoDB" id="2962993at2759"/>
<evidence type="ECO:0000256" key="5">
    <source>
        <dbReference type="ARBA" id="ARBA00023136"/>
    </source>
</evidence>
<dbReference type="InterPro" id="IPR011701">
    <property type="entry name" value="MFS"/>
</dbReference>
<evidence type="ECO:0000256" key="6">
    <source>
        <dbReference type="SAM" id="Phobius"/>
    </source>
</evidence>
<dbReference type="Gene3D" id="1.20.1250.20">
    <property type="entry name" value="MFS general substrate transporter like domains"/>
    <property type="match status" value="2"/>
</dbReference>
<proteinExistence type="predicted"/>
<sequence>MGREVYKFRRLPTVGRYVVHTVFRARYLFQQAVRVASLFYPTIMSLSKEEDTAVEMERVSSSDLDAEKAHATDHAERLSELADPDAGKSPEERAAIDRKLMRKVDLWLIPWLCLLYLLSFLDRSNIGNARLAGMEEDLDMGGHDYNNALTIFFISYALAEPITNVLLKRLTPRVFFTSIILLWGLIMTLMGLVTNYAGLLACRWFLGLAEAGLFPGVNYYLSCWYKRSELGMRAAVFFSAAALAGSFGGLLAAAIAQMEGVGGKAGWAWIFIIEGLATMFVGCFCWWMVFDWPATARFLTEEDRLRLRRRLAADNQSSTAEEYDKRHVIAALKDWKCWGYAFIYMGNLCPLYAFSLFLPTILAGMGYQGTHAQLLSVPPYAVAATCTIAVGWIADRTRQRGLCNMVTATVAAVGFCMLLGTQNPTIQYAGTFLGAAGIYPTIPNTLSWASNNIEGIYKRGVIIGIVVGWGNLNGVVSSNIYIKGEKPKYYTGHGTVLAYLVVCLLGGTIFMYTMLRAENKRRLSGKRDNMHAGKSADDIWVAGDNRPDFIYTL</sequence>
<keyword evidence="2" id="KW-0813">Transport</keyword>
<feature type="transmembrane region" description="Helical" evidence="6">
    <location>
        <begin position="234"/>
        <end position="255"/>
    </location>
</feature>
<reference evidence="8 9" key="1">
    <citation type="journal article" date="2018" name="BMC Genomics">
        <title>Genomic evidence for intraspecific hybridization in a clonal and extremely halotolerant yeast.</title>
        <authorList>
            <person name="Gostincar C."/>
            <person name="Stajich J.E."/>
            <person name="Zupancic J."/>
            <person name="Zalar P."/>
            <person name="Gunde-Cimerman N."/>
        </authorList>
    </citation>
    <scope>NUCLEOTIDE SEQUENCE [LARGE SCALE GENOMIC DNA]</scope>
    <source>
        <strain evidence="8 9">EXF-6669</strain>
    </source>
</reference>
<feature type="transmembrane region" description="Helical" evidence="6">
    <location>
        <begin position="461"/>
        <end position="482"/>
    </location>
</feature>
<dbReference type="Pfam" id="PF07690">
    <property type="entry name" value="MFS_1"/>
    <property type="match status" value="1"/>
</dbReference>
<feature type="transmembrane region" description="Helical" evidence="6">
    <location>
        <begin position="104"/>
        <end position="121"/>
    </location>
</feature>
<feature type="transmembrane region" description="Helical" evidence="6">
    <location>
        <begin position="377"/>
        <end position="394"/>
    </location>
</feature>
<accession>A0A3M7ABR0</accession>
<comment type="caution">
    <text evidence="8">The sequence shown here is derived from an EMBL/GenBank/DDBJ whole genome shotgun (WGS) entry which is preliminary data.</text>
</comment>
<dbReference type="FunFam" id="1.20.1250.20:FF:000034">
    <property type="entry name" value="MFS general substrate transporter"/>
    <property type="match status" value="1"/>
</dbReference>
<dbReference type="FunFam" id="1.20.1250.20:FF:000068">
    <property type="entry name" value="MFS general substrate transporter"/>
    <property type="match status" value="1"/>
</dbReference>
<dbReference type="VEuPathDB" id="FungiDB:BTJ68_05842"/>
<evidence type="ECO:0000256" key="4">
    <source>
        <dbReference type="ARBA" id="ARBA00022989"/>
    </source>
</evidence>
<keyword evidence="3 6" id="KW-0812">Transmembrane</keyword>